<dbReference type="AlphaFoldDB" id="A0A8W8JMS1"/>
<comment type="subcellular location">
    <subcellularLocation>
        <location evidence="1">Membrane</location>
    </subcellularLocation>
</comment>
<dbReference type="PANTHER" id="PTHR14948">
    <property type="entry name" value="NG5"/>
    <property type="match status" value="1"/>
</dbReference>
<evidence type="ECO:0000256" key="4">
    <source>
        <dbReference type="ARBA" id="ARBA00022989"/>
    </source>
</evidence>
<dbReference type="EnsemblMetazoa" id="G19580.7">
    <property type="protein sequence ID" value="G19580.7:cds"/>
    <property type="gene ID" value="G19580"/>
</dbReference>
<dbReference type="InterPro" id="IPR007593">
    <property type="entry name" value="CD225/Dispanin_fam"/>
</dbReference>
<dbReference type="InterPro" id="IPR051423">
    <property type="entry name" value="CD225/Dispanin"/>
</dbReference>
<feature type="transmembrane region" description="Helical" evidence="7">
    <location>
        <begin position="133"/>
        <end position="154"/>
    </location>
</feature>
<dbReference type="EnsemblMetazoa" id="G19580.5">
    <property type="protein sequence ID" value="G19580.5:cds"/>
    <property type="gene ID" value="G19580"/>
</dbReference>
<evidence type="ECO:0000256" key="6">
    <source>
        <dbReference type="SAM" id="MobiDB-lite"/>
    </source>
</evidence>
<dbReference type="OrthoDB" id="10038436at2759"/>
<keyword evidence="5 7" id="KW-0472">Membrane</keyword>
<dbReference type="KEGG" id="crg:105346093"/>
<dbReference type="GO" id="GO:0016020">
    <property type="term" value="C:membrane"/>
    <property type="evidence" value="ECO:0007669"/>
    <property type="project" value="UniProtKB-SubCell"/>
</dbReference>
<evidence type="ECO:0000256" key="5">
    <source>
        <dbReference type="ARBA" id="ARBA00023136"/>
    </source>
</evidence>
<protein>
    <recommendedName>
        <fullName evidence="10">Proline-rich transmembrane protein 1</fullName>
    </recommendedName>
</protein>
<feature type="region of interest" description="Disordered" evidence="6">
    <location>
        <begin position="1"/>
        <end position="25"/>
    </location>
</feature>
<sequence>MSSEQNSEQPPAYCRLEENPNDQSNLTYGDQYNQYPGVNQYPSPGCAQYPGNQYMYQPQHTVPGQVTTSVITQPGAIVYNRTPVTKNWMVPALLSFFFCCWPLGLMAILAASKANTAAAVGDVMEAERQSNRARTYVIVAMIIGPILTGLYVFLTFLRLK</sequence>
<evidence type="ECO:0000256" key="1">
    <source>
        <dbReference type="ARBA" id="ARBA00004370"/>
    </source>
</evidence>
<keyword evidence="3 7" id="KW-0812">Transmembrane</keyword>
<comment type="similarity">
    <text evidence="2">Belongs to the CD225/Dispanin family.</text>
</comment>
<evidence type="ECO:0008006" key="10">
    <source>
        <dbReference type="Google" id="ProtNLM"/>
    </source>
</evidence>
<name>A0A8W8JMS1_MAGGI</name>
<dbReference type="EnsemblMetazoa" id="G19580.3">
    <property type="protein sequence ID" value="G19580.3:cds"/>
    <property type="gene ID" value="G19580"/>
</dbReference>
<feature type="transmembrane region" description="Helical" evidence="7">
    <location>
        <begin position="88"/>
        <end position="112"/>
    </location>
</feature>
<proteinExistence type="inferred from homology"/>
<evidence type="ECO:0000313" key="8">
    <source>
        <dbReference type="EnsemblMetazoa" id="G19580.5:cds"/>
    </source>
</evidence>
<dbReference type="OMA" id="AMIYPRR"/>
<dbReference type="Proteomes" id="UP000005408">
    <property type="component" value="Unassembled WGS sequence"/>
</dbReference>
<dbReference type="PANTHER" id="PTHR14948:SF25">
    <property type="entry name" value="DUF4190 DOMAIN-CONTAINING PROTEIN"/>
    <property type="match status" value="1"/>
</dbReference>
<evidence type="ECO:0000256" key="7">
    <source>
        <dbReference type="SAM" id="Phobius"/>
    </source>
</evidence>
<dbReference type="EnsemblMetazoa" id="G19580.6">
    <property type="protein sequence ID" value="G19580.6:cds"/>
    <property type="gene ID" value="G19580"/>
</dbReference>
<accession>A0A8W8JMS1</accession>
<evidence type="ECO:0000313" key="9">
    <source>
        <dbReference type="Proteomes" id="UP000005408"/>
    </source>
</evidence>
<organism evidence="8 9">
    <name type="scientific">Magallana gigas</name>
    <name type="common">Pacific oyster</name>
    <name type="synonym">Crassostrea gigas</name>
    <dbReference type="NCBI Taxonomy" id="29159"/>
    <lineage>
        <taxon>Eukaryota</taxon>
        <taxon>Metazoa</taxon>
        <taxon>Spiralia</taxon>
        <taxon>Lophotrochozoa</taxon>
        <taxon>Mollusca</taxon>
        <taxon>Bivalvia</taxon>
        <taxon>Autobranchia</taxon>
        <taxon>Pteriomorphia</taxon>
        <taxon>Ostreida</taxon>
        <taxon>Ostreoidea</taxon>
        <taxon>Ostreidae</taxon>
        <taxon>Magallana</taxon>
    </lineage>
</organism>
<keyword evidence="9" id="KW-1185">Reference proteome</keyword>
<dbReference type="GeneID" id="105346093"/>
<evidence type="ECO:0000256" key="2">
    <source>
        <dbReference type="ARBA" id="ARBA00006843"/>
    </source>
</evidence>
<dbReference type="Pfam" id="PF04505">
    <property type="entry name" value="CD225"/>
    <property type="match status" value="1"/>
</dbReference>
<keyword evidence="4 7" id="KW-1133">Transmembrane helix</keyword>
<evidence type="ECO:0000256" key="3">
    <source>
        <dbReference type="ARBA" id="ARBA00022692"/>
    </source>
</evidence>
<reference evidence="8" key="1">
    <citation type="submission" date="2022-08" db="UniProtKB">
        <authorList>
            <consortium name="EnsemblMetazoa"/>
        </authorList>
    </citation>
    <scope>IDENTIFICATION</scope>
    <source>
        <strain evidence="8">05x7-T-G4-1.051#20</strain>
    </source>
</reference>